<dbReference type="PROSITE" id="PS51819">
    <property type="entry name" value="VOC"/>
    <property type="match status" value="1"/>
</dbReference>
<feature type="domain" description="VOC" evidence="1">
    <location>
        <begin position="4"/>
        <end position="121"/>
    </location>
</feature>
<sequence length="122" mass="13440">MISHIDHLVLTVSDIDASVQFYQRVLLMEAVTFANGRKAMKFGDQKINLQLLGQERRNKAGVGSGDLCLISSWPLEDVVAHLSKEHVDIVEGPVTKSGALGAIQSVYFNDPDQNLIEVSVYE</sequence>
<dbReference type="Gene3D" id="3.10.180.10">
    <property type="entry name" value="2,3-Dihydroxybiphenyl 1,2-Dioxygenase, domain 1"/>
    <property type="match status" value="1"/>
</dbReference>
<evidence type="ECO:0000259" key="1">
    <source>
        <dbReference type="PROSITE" id="PS51819"/>
    </source>
</evidence>
<dbReference type="PANTHER" id="PTHR21366">
    <property type="entry name" value="GLYOXALASE FAMILY PROTEIN"/>
    <property type="match status" value="1"/>
</dbReference>
<dbReference type="Pfam" id="PF00903">
    <property type="entry name" value="Glyoxalase"/>
    <property type="match status" value="1"/>
</dbReference>
<evidence type="ECO:0000313" key="3">
    <source>
        <dbReference type="Proteomes" id="UP001057998"/>
    </source>
</evidence>
<proteinExistence type="predicted"/>
<protein>
    <submittedName>
        <fullName evidence="2">VOC family protein</fullName>
    </submittedName>
</protein>
<dbReference type="CDD" id="cd07253">
    <property type="entry name" value="GLOD5"/>
    <property type="match status" value="1"/>
</dbReference>
<dbReference type="InterPro" id="IPR037523">
    <property type="entry name" value="VOC_core"/>
</dbReference>
<evidence type="ECO:0000313" key="2">
    <source>
        <dbReference type="EMBL" id="UTV29900.1"/>
    </source>
</evidence>
<dbReference type="InterPro" id="IPR029068">
    <property type="entry name" value="Glyas_Bleomycin-R_OHBP_Dase"/>
</dbReference>
<dbReference type="Proteomes" id="UP001057998">
    <property type="component" value="Chromosome 2"/>
</dbReference>
<organism evidence="2 3">
    <name type="scientific">Photobacterium atrarenae</name>
    <dbReference type="NCBI Taxonomy" id="865757"/>
    <lineage>
        <taxon>Bacteria</taxon>
        <taxon>Pseudomonadati</taxon>
        <taxon>Pseudomonadota</taxon>
        <taxon>Gammaproteobacteria</taxon>
        <taxon>Vibrionales</taxon>
        <taxon>Vibrionaceae</taxon>
        <taxon>Photobacterium</taxon>
    </lineage>
</organism>
<gene>
    <name evidence="2" type="ORF">NNL38_23135</name>
</gene>
<dbReference type="InterPro" id="IPR004360">
    <property type="entry name" value="Glyas_Fos-R_dOase_dom"/>
</dbReference>
<dbReference type="InterPro" id="IPR050383">
    <property type="entry name" value="GlyoxalaseI/FosfomycinResist"/>
</dbReference>
<dbReference type="PANTHER" id="PTHR21366:SF14">
    <property type="entry name" value="GLYOXALASE DOMAIN-CONTAINING PROTEIN 5"/>
    <property type="match status" value="1"/>
</dbReference>
<accession>A0ABY5GKQ5</accession>
<dbReference type="SUPFAM" id="SSF54593">
    <property type="entry name" value="Glyoxalase/Bleomycin resistance protein/Dihydroxybiphenyl dioxygenase"/>
    <property type="match status" value="1"/>
</dbReference>
<dbReference type="EMBL" id="CP101509">
    <property type="protein sequence ID" value="UTV29900.1"/>
    <property type="molecule type" value="Genomic_DNA"/>
</dbReference>
<dbReference type="RefSeq" id="WP_255391233.1">
    <property type="nucleotide sequence ID" value="NZ_CP101509.1"/>
</dbReference>
<name>A0ABY5GKQ5_9GAMM</name>
<reference evidence="2" key="1">
    <citation type="submission" date="2022-07" db="EMBL/GenBank/DDBJ databases">
        <title>Genome sequencing of Photobacterium atrarenae GJH2-4.</title>
        <authorList>
            <person name="Park S.-J."/>
        </authorList>
    </citation>
    <scope>NUCLEOTIDE SEQUENCE</scope>
    <source>
        <strain evidence="2">GJH2-4</strain>
    </source>
</reference>
<keyword evidence="3" id="KW-1185">Reference proteome</keyword>